<proteinExistence type="predicted"/>
<evidence type="ECO:0000313" key="2">
    <source>
        <dbReference type="Proteomes" id="UP000245073"/>
    </source>
</evidence>
<gene>
    <name evidence="1" type="ORF">DDF67_24545</name>
</gene>
<dbReference type="OrthoDB" id="675629at2"/>
<comment type="caution">
    <text evidence="1">The sequence shown here is derived from an EMBL/GenBank/DDBJ whole genome shotgun (WGS) entry which is preliminary data.</text>
</comment>
<accession>A0A2T9JET0</accession>
<sequence>MMGYLLDVTSTVICAHAGKSQPTAPNPRVTVGGNPTVLQTTMYAVAGCALTGTPNPPCATAQWMTGSMRVKSGGQPLLMQDSQSTCTPTGTPLTVVVAQPRVKAQ</sequence>
<reference evidence="1 2" key="1">
    <citation type="submission" date="2018-04" db="EMBL/GenBank/DDBJ databases">
        <title>The genome sequence of Caulobacter sp. 744.</title>
        <authorList>
            <person name="Gao J."/>
            <person name="Sun J."/>
        </authorList>
    </citation>
    <scope>NUCLEOTIDE SEQUENCE [LARGE SCALE GENOMIC DNA]</scope>
    <source>
        <strain evidence="1 2">774</strain>
    </source>
</reference>
<dbReference type="AlphaFoldDB" id="A0A2T9JET0"/>
<dbReference type="EMBL" id="QDKQ01000077">
    <property type="protein sequence ID" value="PVM82176.1"/>
    <property type="molecule type" value="Genomic_DNA"/>
</dbReference>
<organism evidence="1 2">
    <name type="scientific">Caulobacter endophyticus</name>
    <dbReference type="NCBI Taxonomy" id="2172652"/>
    <lineage>
        <taxon>Bacteria</taxon>
        <taxon>Pseudomonadati</taxon>
        <taxon>Pseudomonadota</taxon>
        <taxon>Alphaproteobacteria</taxon>
        <taxon>Caulobacterales</taxon>
        <taxon>Caulobacteraceae</taxon>
        <taxon>Caulobacter</taxon>
    </lineage>
</organism>
<keyword evidence="2" id="KW-1185">Reference proteome</keyword>
<evidence type="ECO:0000313" key="1">
    <source>
        <dbReference type="EMBL" id="PVM82176.1"/>
    </source>
</evidence>
<evidence type="ECO:0008006" key="3">
    <source>
        <dbReference type="Google" id="ProtNLM"/>
    </source>
</evidence>
<dbReference type="Proteomes" id="UP000245073">
    <property type="component" value="Unassembled WGS sequence"/>
</dbReference>
<protein>
    <recommendedName>
        <fullName evidence="3">DUF4280 domain-containing protein</fullName>
    </recommendedName>
</protein>
<name>A0A2T9JET0_9CAUL</name>